<reference evidence="1" key="1">
    <citation type="submission" date="2020-07" db="EMBL/GenBank/DDBJ databases">
        <title>Multicomponent nature underlies the extraordinary mechanical properties of spider dragline silk.</title>
        <authorList>
            <person name="Kono N."/>
            <person name="Nakamura H."/>
            <person name="Mori M."/>
            <person name="Yoshida Y."/>
            <person name="Ohtoshi R."/>
            <person name="Malay A.D."/>
            <person name="Moran D.A.P."/>
            <person name="Tomita M."/>
            <person name="Numata K."/>
            <person name="Arakawa K."/>
        </authorList>
    </citation>
    <scope>NUCLEOTIDE SEQUENCE</scope>
</reference>
<evidence type="ECO:0000313" key="1">
    <source>
        <dbReference type="EMBL" id="GFQ79059.1"/>
    </source>
</evidence>
<comment type="caution">
    <text evidence="1">The sequence shown here is derived from an EMBL/GenBank/DDBJ whole genome shotgun (WGS) entry which is preliminary data.</text>
</comment>
<accession>A0A8X6H3J6</accession>
<dbReference type="EMBL" id="BMAO01022000">
    <property type="protein sequence ID" value="GFQ79059.1"/>
    <property type="molecule type" value="Genomic_DNA"/>
</dbReference>
<organism evidence="1 2">
    <name type="scientific">Trichonephila clavata</name>
    <name type="common">Joro spider</name>
    <name type="synonym">Nephila clavata</name>
    <dbReference type="NCBI Taxonomy" id="2740835"/>
    <lineage>
        <taxon>Eukaryota</taxon>
        <taxon>Metazoa</taxon>
        <taxon>Ecdysozoa</taxon>
        <taxon>Arthropoda</taxon>
        <taxon>Chelicerata</taxon>
        <taxon>Arachnida</taxon>
        <taxon>Araneae</taxon>
        <taxon>Araneomorphae</taxon>
        <taxon>Entelegynae</taxon>
        <taxon>Araneoidea</taxon>
        <taxon>Nephilidae</taxon>
        <taxon>Trichonephila</taxon>
    </lineage>
</organism>
<keyword evidence="2" id="KW-1185">Reference proteome</keyword>
<dbReference type="Proteomes" id="UP000887116">
    <property type="component" value="Unassembled WGS sequence"/>
</dbReference>
<sequence length="77" mass="8643">IFNMIMKRIEKIKDQSDCISVDSSNENFEDVVCLFDDIDVFVKNEDTEGVNETTEATPHIATNTYEVKAGPSNEALI</sequence>
<dbReference type="AlphaFoldDB" id="A0A8X6H3J6"/>
<name>A0A8X6H3J6_TRICU</name>
<evidence type="ECO:0000313" key="2">
    <source>
        <dbReference type="Proteomes" id="UP000887116"/>
    </source>
</evidence>
<protein>
    <submittedName>
        <fullName evidence="1">Uncharacterized protein</fullName>
    </submittedName>
</protein>
<proteinExistence type="predicted"/>
<feature type="non-terminal residue" evidence="1">
    <location>
        <position position="1"/>
    </location>
</feature>
<gene>
    <name evidence="1" type="ORF">TNCT_563751</name>
</gene>